<dbReference type="GO" id="GO:0003774">
    <property type="term" value="F:cytoskeletal motor activity"/>
    <property type="evidence" value="ECO:0007669"/>
    <property type="project" value="UniProtKB-UniRule"/>
</dbReference>
<dbReference type="PRINTS" id="PR00193">
    <property type="entry name" value="MYOSINHEAVY"/>
</dbReference>
<feature type="region of interest" description="Disordered" evidence="11">
    <location>
        <begin position="641"/>
        <end position="669"/>
    </location>
</feature>
<dbReference type="Pfam" id="PF00063">
    <property type="entry name" value="Myosin_head"/>
    <property type="match status" value="2"/>
</dbReference>
<dbReference type="SUPFAM" id="SSF52540">
    <property type="entry name" value="P-loop containing nucleoside triphosphate hydrolases"/>
    <property type="match status" value="1"/>
</dbReference>
<keyword evidence="6 10" id="KW-0067">ATP-binding</keyword>
<keyword evidence="17" id="KW-1185">Reference proteome</keyword>
<dbReference type="EMBL" id="KZ994543">
    <property type="protein sequence ID" value="RKO92668.1"/>
    <property type="molecule type" value="Genomic_DNA"/>
</dbReference>
<dbReference type="SMART" id="SM00139">
    <property type="entry name" value="MyTH4"/>
    <property type="match status" value="2"/>
</dbReference>
<feature type="domain" description="Myosin motor" evidence="15">
    <location>
        <begin position="9"/>
        <end position="732"/>
    </location>
</feature>
<evidence type="ECO:0000256" key="4">
    <source>
        <dbReference type="ARBA" id="ARBA00022490"/>
    </source>
</evidence>
<dbReference type="GO" id="GO:0005737">
    <property type="term" value="C:cytoplasm"/>
    <property type="evidence" value="ECO:0007669"/>
    <property type="project" value="UniProtKB-SubCell"/>
</dbReference>
<dbReference type="PROSITE" id="PS51016">
    <property type="entry name" value="MYTH4"/>
    <property type="match status" value="2"/>
</dbReference>
<protein>
    <submittedName>
        <fullName evidence="16">P-loop containing nucleoside triphosphate hydrolase protein</fullName>
    </submittedName>
</protein>
<evidence type="ECO:0000259" key="15">
    <source>
        <dbReference type="PROSITE" id="PS51456"/>
    </source>
</evidence>
<evidence type="ECO:0000313" key="17">
    <source>
        <dbReference type="Proteomes" id="UP000269721"/>
    </source>
</evidence>
<dbReference type="FunFam" id="1.10.10.820:FF:000001">
    <property type="entry name" value="Myosin heavy chain"/>
    <property type="match status" value="1"/>
</dbReference>
<feature type="region of interest" description="Disordered" evidence="11">
    <location>
        <begin position="850"/>
        <end position="870"/>
    </location>
</feature>
<dbReference type="SUPFAM" id="SSF54236">
    <property type="entry name" value="Ubiquitin-like"/>
    <property type="match status" value="2"/>
</dbReference>
<evidence type="ECO:0000256" key="10">
    <source>
        <dbReference type="PROSITE-ProRule" id="PRU00782"/>
    </source>
</evidence>
<dbReference type="SUPFAM" id="SSF47031">
    <property type="entry name" value="Second domain of FERM"/>
    <property type="match status" value="2"/>
</dbReference>
<evidence type="ECO:0000256" key="6">
    <source>
        <dbReference type="ARBA" id="ARBA00022840"/>
    </source>
</evidence>
<dbReference type="PANTHER" id="PTHR46049:SF5">
    <property type="entry name" value="PLECKSTRIN HOMOLOGY DOMAIN-CONTAINING FAMILY H MEMBER 3"/>
    <property type="match status" value="1"/>
</dbReference>
<evidence type="ECO:0000259" key="12">
    <source>
        <dbReference type="PROSITE" id="PS50057"/>
    </source>
</evidence>
<feature type="compositionally biased region" description="Basic and acidic residues" evidence="11">
    <location>
        <begin position="812"/>
        <end position="822"/>
    </location>
</feature>
<feature type="domain" description="FERM" evidence="12">
    <location>
        <begin position="1190"/>
        <end position="1517"/>
    </location>
</feature>
<dbReference type="GO" id="GO:0016787">
    <property type="term" value="F:hydrolase activity"/>
    <property type="evidence" value="ECO:0007669"/>
    <property type="project" value="UniProtKB-KW"/>
</dbReference>
<dbReference type="GO" id="GO:0005096">
    <property type="term" value="F:GTPase activator activity"/>
    <property type="evidence" value="ECO:0007669"/>
    <property type="project" value="UniProtKB-KW"/>
</dbReference>
<dbReference type="InterPro" id="IPR000857">
    <property type="entry name" value="MyTH4_dom"/>
</dbReference>
<dbReference type="SMART" id="SM00015">
    <property type="entry name" value="IQ"/>
    <property type="match status" value="3"/>
</dbReference>
<sequence>MTQIIYPAPSVEDMTTLSELTENAILENLRQRYEGRLIYTYTGSILVALNPYEKLDIYTNNHVKQYTAKRHNENPPHIFAVAEAAYSNVRSLKHNQAVIISGESGAGKSESTKVILQYLTAVTSSQTQESWVEQQILEANTVLESFGNAKTVRNNNSSRFGKFIQILFNKSSNIVGASIVNYLLEKSRIAKQAKSERNYHVFYELVQGASDEERARFDLPSDPEDLHYLSQSGCIEIAGVNDKKHFEGLKLALTVLNMTPADQEGLFKALSAILWIGNIKFKSDEAKESVQIENPDVVAKIAALLGVDVKKLESALLAKKLAIRGEISVVPYKPPQALENRDSIGKAIYDNIFQRLVEFMNLSLTAKEKSANFVGVLDIFGFEEEVKGQWEAGSLMCADGHQLHFHMMLANRSIPNMTLNTQKSSRFEQFCINYTNEKLQQFFNQFIFKLEQEEAKATGILSLLDEETRFPKGTDESWLGKQDTANAKHAYYIKPKMQKGVFGIKHYAGEVLYTVSGFLEKNKDAIQEEIYELVQASKTKYIAKIFPKKEEEEDASKTSRGGKQKATAGAYFKNQLLSLVTVLSSTTPHYVRCIKPNQQKEAFGFDEDMVVSQLRYSGMLDTIRIRKAGYPMRLAYEGFSKRRRRRARSPDAEETHGDNGGGDELTCPPTPALLPRSYKSLIPPGVTVKDSPKTISCGIAKAAQLPENSWQPGKTKLFLKADALEQISAANDKILTVKVLVIQKRVRGYLCRTRFLRACKAVRLLQRYTKGFLARKNLKHAKRAIIKMQSVVRGWFARDYYRGMLKEKREEEERAKARERGEVVPQPDLAPSRDDGRKLVGLVSAMNKQRGAGASAPTLTPDTPDPDKPRDEFDNLFAFLGDFDPSKRTGAIAGADALAEMAAALTADIDSMFDNAPAAPAPPPVPAKGVRKSGSRLNIADTARMSTVKPAKEKERRESVGDALDEMRQRGMKANPIARKEKGSNTSIEKINYNSLEYAMSTYAEKHFETHMKPTSTFSTLTKKTKQAFELDEMLAYSKIPIALSITKIQNKTEKSVPLAVECFKNLLKALEPAGKKQEEAIHSFISVGLENPELHDELFVQVIKQVTPPKGTLPKQWDQIQLNGWQVLALSSAAFPPSKTYRLVDIEKNPIRKLAHVAEESHKAVMLHGARKFPPSALEIAAIKTASSFPCRFGLLDGQEKDISINPTTTAGEVVKELAKLIDLKDPVGWSLYEVNWKLERAIKASDYIADIMSAWEKEKKVGTPTSHTITSRVLRKKTDSPLSPVFNVDANLVLKKRVFRNVQDPITDPVEYNLLYAQAVDSVARDSFPLSERVVMQMAALRAQVLLGDCEEAASAARFGRELPDWIVSRLVPNLGKEQWVEGIVKQYLKLRGTPANESKVLYLETAKGFKGYGSSLFVVRRKGISAQNMENIVLAVSQEGIAFVHPKTKERMTIFPYKEIKNYDNDHEAVTITVVPSSDSNDMEITEVYQFETVQSEEIVSLIREYCPTTEYSKKAKEAIVSDTDLVSLRRDVEKFRNVLLENGLMRRPGPESGLRSGISKATMTIRRLGASLRTRAALPGVQPAGGEKLPRSPSFARKRLSGASSKREGSSDDLKSMAGEGGHNDSTGSMSGHLLGYSGTDVGDYVDADWSFATKPIMASLIALTDPELEQWAVETYATLFSFQGSPEVSIPDPATFNNIALQSIAEKCLESPYLSNELYVQLVKLTTEHPQPDSLESLNLWKLFCVFSGVVMASGWVLEYVKAHLRRASAVDLKAKKPRKEEAQHAKYSLKAMHKTVGSGARKFPPSTDEIAFATKMTPMRIRFHTLDGEFRAIPIEPFDTFQSVFVALLEKMNLPTLQGFSIYEQFMGLERAVAMDEKISDLLYKWEKQAKDDGTSERVHFVLKKRLFVEPHKPCQTDVEESLVLAQALADIKGDLYPINEAEAIQISALSAQAIHGDVVSGSPFSYKEWCTKTMPPRLIRPSTAGRIEERHMELLGTKQPVAKQEIMQFIRSWPLYGSGIFEVYQSYSNEIPSECWLAVSKDSIHIVARQTKEPLVSHKFEKIVSCNPSQNCLLLIIDNMATGAKYVFTTSAAHYIASLIKDYKELIDAAQAAALAARRPSQAPLLMVVKGDAHKSFDSIRLSSADE</sequence>
<feature type="compositionally biased region" description="Basic and acidic residues" evidence="11">
    <location>
        <begin position="1609"/>
        <end position="1619"/>
    </location>
</feature>
<proteinExistence type="inferred from homology"/>
<keyword evidence="5 10" id="KW-0547">Nucleotide-binding</keyword>
<feature type="domain" description="MyTH4" evidence="14">
    <location>
        <begin position="1656"/>
        <end position="1820"/>
    </location>
</feature>
<dbReference type="CDD" id="cd14473">
    <property type="entry name" value="FERM_B-lobe"/>
    <property type="match status" value="2"/>
</dbReference>
<feature type="binding site" evidence="10">
    <location>
        <begin position="102"/>
        <end position="109"/>
    </location>
    <ligand>
        <name>ATP</name>
        <dbReference type="ChEBI" id="CHEBI:30616"/>
    </ligand>
</feature>
<evidence type="ECO:0000256" key="9">
    <source>
        <dbReference type="ARBA" id="ARBA00023203"/>
    </source>
</evidence>
<evidence type="ECO:0000256" key="7">
    <source>
        <dbReference type="ARBA" id="ARBA00023123"/>
    </source>
</evidence>
<keyword evidence="4" id="KW-0963">Cytoplasm</keyword>
<evidence type="ECO:0000256" key="1">
    <source>
        <dbReference type="ARBA" id="ARBA00004496"/>
    </source>
</evidence>
<dbReference type="Pfam" id="PF02174">
    <property type="entry name" value="IRS"/>
    <property type="match status" value="1"/>
</dbReference>
<dbReference type="InterPro" id="IPR000048">
    <property type="entry name" value="IQ_motif_EF-hand-BS"/>
</dbReference>
<accession>A0A4P9WLZ3</accession>
<dbReference type="InterPro" id="IPR036961">
    <property type="entry name" value="Kinesin_motor_dom_sf"/>
</dbReference>
<gene>
    <name evidence="16" type="ORF">BDK51DRAFT_34185</name>
</gene>
<dbReference type="GO" id="GO:0007165">
    <property type="term" value="P:signal transduction"/>
    <property type="evidence" value="ECO:0007669"/>
    <property type="project" value="InterPro"/>
</dbReference>
<dbReference type="InterPro" id="IPR019748">
    <property type="entry name" value="FERM_central"/>
</dbReference>
<dbReference type="Gene3D" id="2.30.29.30">
    <property type="entry name" value="Pleckstrin-homology domain (PH domain)/Phosphotyrosine-binding domain (PTB)"/>
    <property type="match status" value="2"/>
</dbReference>
<evidence type="ECO:0000256" key="5">
    <source>
        <dbReference type="ARBA" id="ARBA00022741"/>
    </source>
</evidence>
<dbReference type="Gene3D" id="1.10.10.820">
    <property type="match status" value="1"/>
</dbReference>
<dbReference type="Gene3D" id="1.20.120.720">
    <property type="entry name" value="Myosin VI head, motor domain, U50 subdomain"/>
    <property type="match status" value="1"/>
</dbReference>
<dbReference type="PROSITE" id="PS50200">
    <property type="entry name" value="RA"/>
    <property type="match status" value="2"/>
</dbReference>
<comment type="subcellular location">
    <subcellularLocation>
        <location evidence="1">Cytoplasm</location>
    </subcellularLocation>
</comment>
<dbReference type="Pfam" id="PF00373">
    <property type="entry name" value="FERM_M"/>
    <property type="match status" value="1"/>
</dbReference>
<dbReference type="PANTHER" id="PTHR46049">
    <property type="entry name" value="AGAP003327-PA"/>
    <property type="match status" value="1"/>
</dbReference>
<feature type="domain" description="FERM" evidence="12">
    <location>
        <begin position="1825"/>
        <end position="2118"/>
    </location>
</feature>
<feature type="compositionally biased region" description="Basic and acidic residues" evidence="11">
    <location>
        <begin position="648"/>
        <end position="657"/>
    </location>
</feature>
<evidence type="ECO:0000256" key="2">
    <source>
        <dbReference type="ARBA" id="ARBA00008314"/>
    </source>
</evidence>
<dbReference type="SMART" id="SM00295">
    <property type="entry name" value="B41"/>
    <property type="match status" value="2"/>
</dbReference>
<dbReference type="InterPro" id="IPR019749">
    <property type="entry name" value="Band_41_domain"/>
</dbReference>
<dbReference type="GO" id="GO:0016459">
    <property type="term" value="C:myosin complex"/>
    <property type="evidence" value="ECO:0007669"/>
    <property type="project" value="UniProtKB-KW"/>
</dbReference>
<dbReference type="Gene3D" id="1.20.58.530">
    <property type="match status" value="1"/>
</dbReference>
<dbReference type="Gene3D" id="1.25.40.530">
    <property type="entry name" value="MyTH4 domain"/>
    <property type="match status" value="2"/>
</dbReference>
<reference evidence="17" key="1">
    <citation type="journal article" date="2018" name="Nat. Microbiol.">
        <title>Leveraging single-cell genomics to expand the fungal tree of life.</title>
        <authorList>
            <person name="Ahrendt S.R."/>
            <person name="Quandt C.A."/>
            <person name="Ciobanu D."/>
            <person name="Clum A."/>
            <person name="Salamov A."/>
            <person name="Andreopoulos B."/>
            <person name="Cheng J.F."/>
            <person name="Woyke T."/>
            <person name="Pelin A."/>
            <person name="Henrissat B."/>
            <person name="Reynolds N.K."/>
            <person name="Benny G.L."/>
            <person name="Smith M.E."/>
            <person name="James T.Y."/>
            <person name="Grigoriev I.V."/>
        </authorList>
    </citation>
    <scope>NUCLEOTIDE SEQUENCE [LARGE SCALE GENOMIC DNA]</scope>
</reference>
<dbReference type="InterPro" id="IPR000159">
    <property type="entry name" value="RA_dom"/>
</dbReference>
<dbReference type="Proteomes" id="UP000269721">
    <property type="component" value="Unassembled WGS sequence"/>
</dbReference>
<dbReference type="SMART" id="SM00242">
    <property type="entry name" value="MYSc"/>
    <property type="match status" value="1"/>
</dbReference>
<organism evidence="16 17">
    <name type="scientific">Blyttiomyces helicus</name>
    <dbReference type="NCBI Taxonomy" id="388810"/>
    <lineage>
        <taxon>Eukaryota</taxon>
        <taxon>Fungi</taxon>
        <taxon>Fungi incertae sedis</taxon>
        <taxon>Chytridiomycota</taxon>
        <taxon>Chytridiomycota incertae sedis</taxon>
        <taxon>Chytridiomycetes</taxon>
        <taxon>Chytridiomycetes incertae sedis</taxon>
        <taxon>Blyttiomyces</taxon>
    </lineage>
</organism>
<dbReference type="InterPro" id="IPR038185">
    <property type="entry name" value="MyTH4_dom_sf"/>
</dbReference>
<dbReference type="InterPro" id="IPR011993">
    <property type="entry name" value="PH-like_dom_sf"/>
</dbReference>
<dbReference type="SUPFAM" id="SSF50729">
    <property type="entry name" value="PH domain-like"/>
    <property type="match status" value="2"/>
</dbReference>
<feature type="domain" description="MyTH4" evidence="14">
    <location>
        <begin position="1037"/>
        <end position="1185"/>
    </location>
</feature>
<dbReference type="PROSITE" id="PS50096">
    <property type="entry name" value="IQ"/>
    <property type="match status" value="3"/>
</dbReference>
<evidence type="ECO:0000256" key="8">
    <source>
        <dbReference type="ARBA" id="ARBA00023175"/>
    </source>
</evidence>
<evidence type="ECO:0000313" key="16">
    <source>
        <dbReference type="EMBL" id="RKO92668.1"/>
    </source>
</evidence>
<dbReference type="InterPro" id="IPR001609">
    <property type="entry name" value="Myosin_head_motor_dom-like"/>
</dbReference>
<feature type="region of interest" description="Actin-binding" evidence="10">
    <location>
        <begin position="576"/>
        <end position="598"/>
    </location>
</feature>
<feature type="region of interest" description="Disordered" evidence="11">
    <location>
        <begin position="1580"/>
        <end position="1632"/>
    </location>
</feature>
<dbReference type="InterPro" id="IPR051724">
    <property type="entry name" value="Actin_motor_Myosin"/>
</dbReference>
<dbReference type="Gene3D" id="3.40.850.10">
    <property type="entry name" value="Kinesin motor domain"/>
    <property type="match status" value="1"/>
</dbReference>
<dbReference type="PROSITE" id="PS51456">
    <property type="entry name" value="MYOSIN_MOTOR"/>
    <property type="match status" value="1"/>
</dbReference>
<keyword evidence="16" id="KW-0378">Hydrolase</keyword>
<name>A0A4P9WLZ3_9FUNG</name>
<dbReference type="GO" id="GO:0003779">
    <property type="term" value="F:actin binding"/>
    <property type="evidence" value="ECO:0007669"/>
    <property type="project" value="UniProtKB-KW"/>
</dbReference>
<dbReference type="InterPro" id="IPR014352">
    <property type="entry name" value="FERM/acyl-CoA-bd_prot_sf"/>
</dbReference>
<dbReference type="InterPro" id="IPR000299">
    <property type="entry name" value="FERM_domain"/>
</dbReference>
<keyword evidence="9 10" id="KW-0009">Actin-binding</keyword>
<dbReference type="Pfam" id="PF00612">
    <property type="entry name" value="IQ"/>
    <property type="match status" value="2"/>
</dbReference>
<evidence type="ECO:0000256" key="3">
    <source>
        <dbReference type="ARBA" id="ARBA00022468"/>
    </source>
</evidence>
<feature type="domain" description="Ras-associating" evidence="13">
    <location>
        <begin position="1188"/>
        <end position="1281"/>
    </location>
</feature>
<dbReference type="InterPro" id="IPR035963">
    <property type="entry name" value="FERM_2"/>
</dbReference>
<dbReference type="Gene3D" id="1.20.5.4820">
    <property type="match status" value="1"/>
</dbReference>
<comment type="similarity">
    <text evidence="2 10">Belongs to the TRAFAC class myosin-kinesin ATPase superfamily. Myosin family.</text>
</comment>
<dbReference type="Gene3D" id="1.20.80.10">
    <property type="match status" value="2"/>
</dbReference>
<keyword evidence="8 10" id="KW-0505">Motor protein</keyword>
<feature type="domain" description="Ras-associating" evidence="13">
    <location>
        <begin position="1827"/>
        <end position="1914"/>
    </location>
</feature>
<evidence type="ECO:0000259" key="14">
    <source>
        <dbReference type="PROSITE" id="PS51016"/>
    </source>
</evidence>
<dbReference type="Gene3D" id="3.10.20.90">
    <property type="entry name" value="Phosphatidylinositol 3-kinase Catalytic Subunit, Chain A, domain 1"/>
    <property type="match status" value="2"/>
</dbReference>
<dbReference type="InterPro" id="IPR002404">
    <property type="entry name" value="IRS_PTB"/>
</dbReference>
<dbReference type="InterPro" id="IPR027417">
    <property type="entry name" value="P-loop_NTPase"/>
</dbReference>
<feature type="region of interest" description="Disordered" evidence="11">
    <location>
        <begin position="812"/>
        <end position="835"/>
    </location>
</feature>
<dbReference type="InterPro" id="IPR029071">
    <property type="entry name" value="Ubiquitin-like_domsf"/>
</dbReference>
<dbReference type="Pfam" id="PF21989">
    <property type="entry name" value="RA_2"/>
    <property type="match status" value="2"/>
</dbReference>
<dbReference type="Pfam" id="PF00784">
    <property type="entry name" value="MyTH4"/>
    <property type="match status" value="2"/>
</dbReference>
<keyword evidence="3" id="KW-0343">GTPase activation</keyword>
<keyword evidence="7 10" id="KW-0518">Myosin</keyword>
<dbReference type="PROSITE" id="PS50057">
    <property type="entry name" value="FERM_3"/>
    <property type="match status" value="2"/>
</dbReference>
<evidence type="ECO:0000256" key="11">
    <source>
        <dbReference type="SAM" id="MobiDB-lite"/>
    </source>
</evidence>
<dbReference type="GO" id="GO:0005524">
    <property type="term" value="F:ATP binding"/>
    <property type="evidence" value="ECO:0007669"/>
    <property type="project" value="UniProtKB-UniRule"/>
</dbReference>
<evidence type="ECO:0000259" key="13">
    <source>
        <dbReference type="PROSITE" id="PS50200"/>
    </source>
</evidence>
<dbReference type="OrthoDB" id="6108017at2759"/>